<evidence type="ECO:0000256" key="2">
    <source>
        <dbReference type="ARBA" id="ARBA00022679"/>
    </source>
</evidence>
<name>A0ABM6M305_9SPHN</name>
<dbReference type="InterPro" id="IPR016181">
    <property type="entry name" value="Acyl_CoA_acyltransferase"/>
</dbReference>
<sequence>MISAVTHPKIAESSMAMCAMFAARKQVFVDLLKWDLPVLDDRFEIDQFDTPDARYLILLGADGQHRASARLLHTTGPHILGDLYPHLCNGQVPRGPRILEISRFCLDRNQDAGSRLSARNQLVTALVDHAIDEGINYYTGVAELGWLAQILRFGWQCEPLGEPQGNKGSKIGALRIGIDDQTRAKLERTGIYTPLSLQLIESRESVA</sequence>
<protein>
    <recommendedName>
        <fullName evidence="6">Acyl-homoserine-lactone synthase</fullName>
        <ecNumber evidence="6">2.3.1.184</ecNumber>
    </recommendedName>
    <alternativeName>
        <fullName evidence="6">Autoinducer synthesis protein</fullName>
    </alternativeName>
</protein>
<dbReference type="Gene3D" id="3.40.630.30">
    <property type="match status" value="1"/>
</dbReference>
<dbReference type="EC" id="2.3.1.184" evidence="6"/>
<reference evidence="7 8" key="1">
    <citation type="submission" date="2017-03" db="EMBL/GenBank/DDBJ databases">
        <title>Complete genome sequence of Blastomonas fulva degrading microcsystin LR.</title>
        <authorList>
            <person name="Lee H.-g."/>
            <person name="Jin L."/>
            <person name="oh H.-M."/>
        </authorList>
    </citation>
    <scope>NUCLEOTIDE SEQUENCE [LARGE SCALE GENOMIC DNA]</scope>
    <source>
        <strain evidence="7 8">T2</strain>
    </source>
</reference>
<comment type="similarity">
    <text evidence="5 6">Belongs to the autoinducer synthase family.</text>
</comment>
<organism evidence="7 8">
    <name type="scientific">Blastomonas fulva</name>
    <dbReference type="NCBI Taxonomy" id="1550728"/>
    <lineage>
        <taxon>Bacteria</taxon>
        <taxon>Pseudomonadati</taxon>
        <taxon>Pseudomonadota</taxon>
        <taxon>Alphaproteobacteria</taxon>
        <taxon>Sphingomonadales</taxon>
        <taxon>Sphingomonadaceae</taxon>
        <taxon>Blastomonas</taxon>
    </lineage>
</organism>
<evidence type="ECO:0000256" key="6">
    <source>
        <dbReference type="RuleBase" id="RU361135"/>
    </source>
</evidence>
<proteinExistence type="inferred from homology"/>
<dbReference type="PANTHER" id="PTHR39322:SF1">
    <property type="entry name" value="ISOVALERYL-HOMOSERINE LACTONE SYNTHASE"/>
    <property type="match status" value="1"/>
</dbReference>
<dbReference type="EMBL" id="CP020083">
    <property type="protein sequence ID" value="ASR50308.1"/>
    <property type="molecule type" value="Genomic_DNA"/>
</dbReference>
<dbReference type="PRINTS" id="PR01549">
    <property type="entry name" value="AUTOINDCRSYN"/>
</dbReference>
<dbReference type="Pfam" id="PF00765">
    <property type="entry name" value="Autoind_synth"/>
    <property type="match status" value="1"/>
</dbReference>
<keyword evidence="4 5" id="KW-0071">Autoinducer synthesis</keyword>
<keyword evidence="2 6" id="KW-0808">Transferase</keyword>
<dbReference type="InterPro" id="IPR001690">
    <property type="entry name" value="Autoind_synthase"/>
</dbReference>
<dbReference type="PROSITE" id="PS51187">
    <property type="entry name" value="AUTOINDUCER_SYNTH_2"/>
    <property type="match status" value="1"/>
</dbReference>
<evidence type="ECO:0000256" key="5">
    <source>
        <dbReference type="PROSITE-ProRule" id="PRU00533"/>
    </source>
</evidence>
<keyword evidence="3 6" id="KW-0949">S-adenosyl-L-methionine</keyword>
<evidence type="ECO:0000256" key="3">
    <source>
        <dbReference type="ARBA" id="ARBA00022691"/>
    </source>
</evidence>
<evidence type="ECO:0000313" key="8">
    <source>
        <dbReference type="Proteomes" id="UP000258016"/>
    </source>
</evidence>
<comment type="catalytic activity">
    <reaction evidence="6">
        <text>a fatty acyl-[ACP] + S-adenosyl-L-methionine = an N-acyl-L-homoserine lactone + S-methyl-5'-thioadenosine + holo-[ACP] + H(+)</text>
        <dbReference type="Rhea" id="RHEA:10096"/>
        <dbReference type="Rhea" id="RHEA-COMP:9685"/>
        <dbReference type="Rhea" id="RHEA-COMP:14125"/>
        <dbReference type="ChEBI" id="CHEBI:15378"/>
        <dbReference type="ChEBI" id="CHEBI:17509"/>
        <dbReference type="ChEBI" id="CHEBI:55474"/>
        <dbReference type="ChEBI" id="CHEBI:59789"/>
        <dbReference type="ChEBI" id="CHEBI:64479"/>
        <dbReference type="ChEBI" id="CHEBI:138651"/>
        <dbReference type="EC" id="2.3.1.184"/>
    </reaction>
</comment>
<dbReference type="Proteomes" id="UP000258016">
    <property type="component" value="Chromosome"/>
</dbReference>
<evidence type="ECO:0000313" key="7">
    <source>
        <dbReference type="EMBL" id="ASR50308.1"/>
    </source>
</evidence>
<dbReference type="GeneID" id="303484244"/>
<evidence type="ECO:0000256" key="1">
    <source>
        <dbReference type="ARBA" id="ARBA00022654"/>
    </source>
</evidence>
<dbReference type="SUPFAM" id="SSF55729">
    <property type="entry name" value="Acyl-CoA N-acyltransferases (Nat)"/>
    <property type="match status" value="1"/>
</dbReference>
<keyword evidence="8" id="KW-1185">Reference proteome</keyword>
<dbReference type="PANTHER" id="PTHR39322">
    <property type="entry name" value="ACYL-HOMOSERINE-LACTONE SYNTHASE"/>
    <property type="match status" value="1"/>
</dbReference>
<dbReference type="RefSeq" id="WP_117351254.1">
    <property type="nucleotide sequence ID" value="NZ_CP020083.1"/>
</dbReference>
<keyword evidence="1 5" id="KW-0673">Quorum sensing</keyword>
<accession>A0ABM6M305</accession>
<evidence type="ECO:0000256" key="4">
    <source>
        <dbReference type="ARBA" id="ARBA00022929"/>
    </source>
</evidence>
<gene>
    <name evidence="7" type="ORF">B5J99_01505</name>
</gene>